<evidence type="ECO:0000256" key="6">
    <source>
        <dbReference type="HAMAP-Rule" id="MF_00074"/>
    </source>
</evidence>
<dbReference type="InterPro" id="IPR003682">
    <property type="entry name" value="rRNA_ssu_MeTfrase_G"/>
</dbReference>
<comment type="function">
    <text evidence="6">Specifically methylates the N7 position of guanine in position 527 of 16S rRNA.</text>
</comment>
<dbReference type="RefSeq" id="WP_259805956.1">
    <property type="nucleotide sequence ID" value="NZ_CP080776.1"/>
</dbReference>
<gene>
    <name evidence="6 7" type="primary">rsmG</name>
    <name evidence="7" type="ORF">K3X48_13755</name>
</gene>
<feature type="binding site" evidence="6">
    <location>
        <position position="140"/>
    </location>
    <ligand>
        <name>S-adenosyl-L-methionine</name>
        <dbReference type="ChEBI" id="CHEBI:59789"/>
    </ligand>
</feature>
<dbReference type="GO" id="GO:0070043">
    <property type="term" value="F:rRNA (guanine-N7-)-methyltransferase activity"/>
    <property type="evidence" value="ECO:0007669"/>
    <property type="project" value="UniProtKB-UniRule"/>
</dbReference>
<comment type="catalytic activity">
    <reaction evidence="6">
        <text>guanosine(527) in 16S rRNA + S-adenosyl-L-methionine = N(7)-methylguanosine(527) in 16S rRNA + S-adenosyl-L-homocysteine</text>
        <dbReference type="Rhea" id="RHEA:42732"/>
        <dbReference type="Rhea" id="RHEA-COMP:10209"/>
        <dbReference type="Rhea" id="RHEA-COMP:10210"/>
        <dbReference type="ChEBI" id="CHEBI:57856"/>
        <dbReference type="ChEBI" id="CHEBI:59789"/>
        <dbReference type="ChEBI" id="CHEBI:74269"/>
        <dbReference type="ChEBI" id="CHEBI:74480"/>
        <dbReference type="EC" id="2.1.1.170"/>
    </reaction>
</comment>
<comment type="subcellular location">
    <subcellularLocation>
        <location evidence="6">Cytoplasm</location>
    </subcellularLocation>
</comment>
<feature type="binding site" evidence="6">
    <location>
        <position position="72"/>
    </location>
    <ligand>
        <name>S-adenosyl-L-methionine</name>
        <dbReference type="ChEBI" id="CHEBI:59789"/>
    </ligand>
</feature>
<keyword evidence="5 6" id="KW-0949">S-adenosyl-L-methionine</keyword>
<dbReference type="PIRSF" id="PIRSF003078">
    <property type="entry name" value="GidB"/>
    <property type="match status" value="1"/>
</dbReference>
<name>A0A9Q9HBL2_9RHOB</name>
<dbReference type="GO" id="GO:0005829">
    <property type="term" value="C:cytosol"/>
    <property type="evidence" value="ECO:0007669"/>
    <property type="project" value="TreeGrafter"/>
</dbReference>
<sequence length="207" mass="23203">MTDTKFFSRKFDVSRETLERLEIYASLLKKWNPAINLVAPSTINDLWERHFLDSAQVFSALPQDATKWCDVGTGGGFPGLIVAMLAQEKAPELQVTCIESDLRKATFLRTVLRETDVEANVLSERIEQAEPQAADVFSARALASLDKLLEFSERHLSPNGICVFQKGARYQEEVEEALENWSFQLDKIPSVTNSDAVILKIGAIKRA</sequence>
<reference evidence="7" key="1">
    <citation type="submission" date="2021-08" db="EMBL/GenBank/DDBJ databases">
        <authorList>
            <person name="Nwanade C."/>
            <person name="Wang M."/>
            <person name="Masoudi A."/>
            <person name="Yu Z."/>
            <person name="Liu J."/>
        </authorList>
    </citation>
    <scope>NUCLEOTIDE SEQUENCE</scope>
    <source>
        <strain evidence="7">S056</strain>
    </source>
</reference>
<organism evidence="7 8">
    <name type="scientific">Aliiroseovarius crassostreae</name>
    <dbReference type="NCBI Taxonomy" id="154981"/>
    <lineage>
        <taxon>Bacteria</taxon>
        <taxon>Pseudomonadati</taxon>
        <taxon>Pseudomonadota</taxon>
        <taxon>Alphaproteobacteria</taxon>
        <taxon>Rhodobacterales</taxon>
        <taxon>Paracoccaceae</taxon>
        <taxon>Aliiroseovarius</taxon>
    </lineage>
</organism>
<protein>
    <recommendedName>
        <fullName evidence="6">Ribosomal RNA small subunit methyltransferase G</fullName>
        <ecNumber evidence="6">2.1.1.170</ecNumber>
    </recommendedName>
    <alternativeName>
        <fullName evidence="6">16S rRNA 7-methylguanosine methyltransferase</fullName>
        <shortName evidence="6">16S rRNA m7G methyltransferase</shortName>
    </alternativeName>
</protein>
<dbReference type="Pfam" id="PF02527">
    <property type="entry name" value="GidB"/>
    <property type="match status" value="1"/>
</dbReference>
<feature type="binding site" evidence="6">
    <location>
        <position position="77"/>
    </location>
    <ligand>
        <name>S-adenosyl-L-methionine</name>
        <dbReference type="ChEBI" id="CHEBI:59789"/>
    </ligand>
</feature>
<dbReference type="EC" id="2.1.1.170" evidence="6"/>
<dbReference type="HAMAP" id="MF_00074">
    <property type="entry name" value="16SrRNA_methyltr_G"/>
    <property type="match status" value="1"/>
</dbReference>
<accession>A0A9Q9HBL2</accession>
<dbReference type="InterPro" id="IPR029063">
    <property type="entry name" value="SAM-dependent_MTases_sf"/>
</dbReference>
<proteinExistence type="inferred from homology"/>
<evidence type="ECO:0000313" key="7">
    <source>
        <dbReference type="EMBL" id="UWP95219.1"/>
    </source>
</evidence>
<evidence type="ECO:0000313" key="8">
    <source>
        <dbReference type="Proteomes" id="UP001057991"/>
    </source>
</evidence>
<dbReference type="Gene3D" id="3.40.50.150">
    <property type="entry name" value="Vaccinia Virus protein VP39"/>
    <property type="match status" value="1"/>
</dbReference>
<dbReference type="PANTHER" id="PTHR31760:SF0">
    <property type="entry name" value="S-ADENOSYL-L-METHIONINE-DEPENDENT METHYLTRANSFERASES SUPERFAMILY PROTEIN"/>
    <property type="match status" value="1"/>
</dbReference>
<dbReference type="PANTHER" id="PTHR31760">
    <property type="entry name" value="S-ADENOSYL-L-METHIONINE-DEPENDENT METHYLTRANSFERASES SUPERFAMILY PROTEIN"/>
    <property type="match status" value="1"/>
</dbReference>
<keyword evidence="4 6" id="KW-0808">Transferase</keyword>
<comment type="similarity">
    <text evidence="6">Belongs to the methyltransferase superfamily. RNA methyltransferase RsmG family.</text>
</comment>
<feature type="binding site" evidence="6">
    <location>
        <begin position="126"/>
        <end position="127"/>
    </location>
    <ligand>
        <name>S-adenosyl-L-methionine</name>
        <dbReference type="ChEBI" id="CHEBI:59789"/>
    </ligand>
</feature>
<evidence type="ECO:0000256" key="4">
    <source>
        <dbReference type="ARBA" id="ARBA00022679"/>
    </source>
</evidence>
<keyword evidence="2 6" id="KW-0698">rRNA processing</keyword>
<evidence type="ECO:0000256" key="5">
    <source>
        <dbReference type="ARBA" id="ARBA00022691"/>
    </source>
</evidence>
<evidence type="ECO:0000256" key="3">
    <source>
        <dbReference type="ARBA" id="ARBA00022603"/>
    </source>
</evidence>
<dbReference type="NCBIfam" id="TIGR00138">
    <property type="entry name" value="rsmG_gidB"/>
    <property type="match status" value="1"/>
</dbReference>
<evidence type="ECO:0000256" key="2">
    <source>
        <dbReference type="ARBA" id="ARBA00022552"/>
    </source>
</evidence>
<dbReference type="SUPFAM" id="SSF53335">
    <property type="entry name" value="S-adenosyl-L-methionine-dependent methyltransferases"/>
    <property type="match status" value="1"/>
</dbReference>
<dbReference type="EMBL" id="CP080776">
    <property type="protein sequence ID" value="UWP95219.1"/>
    <property type="molecule type" value="Genomic_DNA"/>
</dbReference>
<dbReference type="Proteomes" id="UP001057991">
    <property type="component" value="Chromosome"/>
</dbReference>
<dbReference type="AlphaFoldDB" id="A0A9Q9HBL2"/>
<comment type="caution">
    <text evidence="6">Lacks conserved residue(s) required for the propagation of feature annotation.</text>
</comment>
<keyword evidence="3 6" id="KW-0489">Methyltransferase</keyword>
<evidence type="ECO:0000256" key="1">
    <source>
        <dbReference type="ARBA" id="ARBA00022490"/>
    </source>
</evidence>
<keyword evidence="1 6" id="KW-0963">Cytoplasm</keyword>